<protein>
    <submittedName>
        <fullName evidence="1">Cell surface protein</fullName>
    </submittedName>
</protein>
<name>A0A8U0IJA8_9EURY</name>
<dbReference type="AlphaFoldDB" id="A0A8U0IJA8"/>
<organism evidence="1 2">
    <name type="scientific">Halorussus gelatinilyticus</name>
    <dbReference type="NCBI Taxonomy" id="2937524"/>
    <lineage>
        <taxon>Archaea</taxon>
        <taxon>Methanobacteriati</taxon>
        <taxon>Methanobacteriota</taxon>
        <taxon>Stenosarchaea group</taxon>
        <taxon>Halobacteria</taxon>
        <taxon>Halobacteriales</taxon>
        <taxon>Haladaptataceae</taxon>
        <taxon>Halorussus</taxon>
    </lineage>
</organism>
<dbReference type="Pfam" id="PF23434">
    <property type="entry name" value="DUF7120"/>
    <property type="match status" value="1"/>
</dbReference>
<dbReference type="GeneID" id="72188826"/>
<evidence type="ECO:0000313" key="2">
    <source>
        <dbReference type="Proteomes" id="UP000830434"/>
    </source>
</evidence>
<dbReference type="Proteomes" id="UP000830434">
    <property type="component" value="Chromosome"/>
</dbReference>
<keyword evidence="2" id="KW-1185">Reference proteome</keyword>
<dbReference type="KEGG" id="haxz:M0R88_03185"/>
<dbReference type="EMBL" id="CP096658">
    <property type="protein sequence ID" value="UPW01113.1"/>
    <property type="molecule type" value="Genomic_DNA"/>
</dbReference>
<sequence>MPQLEIALSDDVDMQIDQLVTQEEFVDRQEALEEILSLGIKEYQTTMESDTRDEMEFADEMMETTERSLGDEDEGYRF</sequence>
<reference evidence="1" key="1">
    <citation type="submission" date="2022-04" db="EMBL/GenBank/DDBJ databases">
        <title>Diverse halophilic archaea isolated from saline environments.</title>
        <authorList>
            <person name="Cui H.-L."/>
        </authorList>
    </citation>
    <scope>NUCLEOTIDE SEQUENCE</scope>
    <source>
        <strain evidence="1">XZYJT40</strain>
    </source>
</reference>
<gene>
    <name evidence="1" type="ORF">M0R88_03185</name>
</gene>
<dbReference type="InterPro" id="IPR055544">
    <property type="entry name" value="DUF7120"/>
</dbReference>
<evidence type="ECO:0000313" key="1">
    <source>
        <dbReference type="EMBL" id="UPW01113.1"/>
    </source>
</evidence>
<dbReference type="RefSeq" id="WP_137284926.1">
    <property type="nucleotide sequence ID" value="NZ_CP096658.1"/>
</dbReference>
<accession>A0A8U0IJA8</accession>
<proteinExistence type="predicted"/>